<dbReference type="RefSeq" id="WP_255891557.1">
    <property type="nucleotide sequence ID" value="NZ_JAFMZM010000004.1"/>
</dbReference>
<reference evidence="2" key="1">
    <citation type="journal article" date="2019" name="Int. J. Syst. Evol. Microbiol.">
        <title>The Global Catalogue of Microorganisms (GCM) 10K type strain sequencing project: providing services to taxonomists for standard genome sequencing and annotation.</title>
        <authorList>
            <consortium name="The Broad Institute Genomics Platform"/>
            <consortium name="The Broad Institute Genome Sequencing Center for Infectious Disease"/>
            <person name="Wu L."/>
            <person name="Ma J."/>
        </authorList>
    </citation>
    <scope>NUCLEOTIDE SEQUENCE [LARGE SCALE GENOMIC DNA]</scope>
    <source>
        <strain evidence="2">FCH27</strain>
    </source>
</reference>
<organism evidence="1 2">
    <name type="scientific">Nocardioides astragali</name>
    <dbReference type="NCBI Taxonomy" id="1776736"/>
    <lineage>
        <taxon>Bacteria</taxon>
        <taxon>Bacillati</taxon>
        <taxon>Actinomycetota</taxon>
        <taxon>Actinomycetes</taxon>
        <taxon>Propionibacteriales</taxon>
        <taxon>Nocardioidaceae</taxon>
        <taxon>Nocardioides</taxon>
    </lineage>
</organism>
<accession>A0ABW2NBC7</accession>
<name>A0ABW2NBC7_9ACTN</name>
<comment type="caution">
    <text evidence="1">The sequence shown here is derived from an EMBL/GenBank/DDBJ whole genome shotgun (WGS) entry which is preliminary data.</text>
</comment>
<dbReference type="EMBL" id="JBHTCH010000028">
    <property type="protein sequence ID" value="MFC7363184.1"/>
    <property type="molecule type" value="Genomic_DNA"/>
</dbReference>
<gene>
    <name evidence="1" type="ORF">ACFQO6_23130</name>
</gene>
<sequence length="243" mass="27333">MTAPTGRTYSVRRRWLPWRQRIPVDAELLVTCLAALELVVRTVLTPPVLVLRMLRLMPWEVEVRDVGARPAAALLSSERVLGWGPSRARLRTLARDLERQHIDPAASGFRVVVTRDSVAMGDDAADKTRVLKLDDRTAHPTLGTLVSTLRDQGRWVSTTGSATTWVLRDSDERNRHGRPVAVFVLDTGRRRIDVHPVGDLSSRVARDGRFHLEYLLSQSVERTMQLIAADPGGRRSLREDRQA</sequence>
<evidence type="ECO:0000313" key="1">
    <source>
        <dbReference type="EMBL" id="MFC7363184.1"/>
    </source>
</evidence>
<protein>
    <recommendedName>
        <fullName evidence="3">ESX secretion-associated protein EspG</fullName>
    </recommendedName>
</protein>
<evidence type="ECO:0000313" key="2">
    <source>
        <dbReference type="Proteomes" id="UP001596524"/>
    </source>
</evidence>
<dbReference type="Proteomes" id="UP001596524">
    <property type="component" value="Unassembled WGS sequence"/>
</dbReference>
<keyword evidence="2" id="KW-1185">Reference proteome</keyword>
<evidence type="ECO:0008006" key="3">
    <source>
        <dbReference type="Google" id="ProtNLM"/>
    </source>
</evidence>
<proteinExistence type="predicted"/>